<gene>
    <name evidence="1" type="ORF">BofuT4_uP080200.1</name>
</gene>
<evidence type="ECO:0000313" key="1">
    <source>
        <dbReference type="EMBL" id="CCD52225.1"/>
    </source>
</evidence>
<proteinExistence type="predicted"/>
<dbReference type="AlphaFoldDB" id="G2YKS7"/>
<reference evidence="2" key="1">
    <citation type="journal article" date="2011" name="PLoS Genet.">
        <title>Genomic analysis of the necrotrophic fungal pathogens Sclerotinia sclerotiorum and Botrytis cinerea.</title>
        <authorList>
            <person name="Amselem J."/>
            <person name="Cuomo C.A."/>
            <person name="van Kan J.A."/>
            <person name="Viaud M."/>
            <person name="Benito E.P."/>
            <person name="Couloux A."/>
            <person name="Coutinho P.M."/>
            <person name="de Vries R.P."/>
            <person name="Dyer P.S."/>
            <person name="Fillinger S."/>
            <person name="Fournier E."/>
            <person name="Gout L."/>
            <person name="Hahn M."/>
            <person name="Kohn L."/>
            <person name="Lapalu N."/>
            <person name="Plummer K.M."/>
            <person name="Pradier J.M."/>
            <person name="Quevillon E."/>
            <person name="Sharon A."/>
            <person name="Simon A."/>
            <person name="ten Have A."/>
            <person name="Tudzynski B."/>
            <person name="Tudzynski P."/>
            <person name="Wincker P."/>
            <person name="Andrew M."/>
            <person name="Anthouard V."/>
            <person name="Beever R.E."/>
            <person name="Beffa R."/>
            <person name="Benoit I."/>
            <person name="Bouzid O."/>
            <person name="Brault B."/>
            <person name="Chen Z."/>
            <person name="Choquer M."/>
            <person name="Collemare J."/>
            <person name="Cotton P."/>
            <person name="Danchin E.G."/>
            <person name="Da Silva C."/>
            <person name="Gautier A."/>
            <person name="Giraud C."/>
            <person name="Giraud T."/>
            <person name="Gonzalez C."/>
            <person name="Grossetete S."/>
            <person name="Guldener U."/>
            <person name="Henrissat B."/>
            <person name="Howlett B.J."/>
            <person name="Kodira C."/>
            <person name="Kretschmer M."/>
            <person name="Lappartient A."/>
            <person name="Leroch M."/>
            <person name="Levis C."/>
            <person name="Mauceli E."/>
            <person name="Neuveglise C."/>
            <person name="Oeser B."/>
            <person name="Pearson M."/>
            <person name="Poulain J."/>
            <person name="Poussereau N."/>
            <person name="Quesneville H."/>
            <person name="Rascle C."/>
            <person name="Schumacher J."/>
            <person name="Segurens B."/>
            <person name="Sexton A."/>
            <person name="Silva E."/>
            <person name="Sirven C."/>
            <person name="Soanes D.M."/>
            <person name="Talbot N.J."/>
            <person name="Templeton M."/>
            <person name="Yandava C."/>
            <person name="Yarden O."/>
            <person name="Zeng Q."/>
            <person name="Rollins J.A."/>
            <person name="Lebrun M.H."/>
            <person name="Dickman M."/>
        </authorList>
    </citation>
    <scope>NUCLEOTIDE SEQUENCE [LARGE SCALE GENOMIC DNA]</scope>
    <source>
        <strain evidence="2">T4</strain>
    </source>
</reference>
<organism evidence="1 2">
    <name type="scientific">Botryotinia fuckeliana (strain T4)</name>
    <name type="common">Noble rot fungus</name>
    <name type="synonym">Botrytis cinerea</name>
    <dbReference type="NCBI Taxonomy" id="999810"/>
    <lineage>
        <taxon>Eukaryota</taxon>
        <taxon>Fungi</taxon>
        <taxon>Dikarya</taxon>
        <taxon>Ascomycota</taxon>
        <taxon>Pezizomycotina</taxon>
        <taxon>Leotiomycetes</taxon>
        <taxon>Helotiales</taxon>
        <taxon>Sclerotiniaceae</taxon>
        <taxon>Botrytis</taxon>
    </lineage>
</organism>
<protein>
    <submittedName>
        <fullName evidence="1">Uncharacterized protein</fullName>
    </submittedName>
</protein>
<sequence>MYDPQVLTVHTLKSTATATIPSVISSFVFLVSKYLALIQNAVAPIRWNEVMDEGSWKNSQPSLPWVNMEMEMEMGTPKDVSNKRGEAD</sequence>
<dbReference type="Proteomes" id="UP000008177">
    <property type="component" value="Unplaced contigs"/>
</dbReference>
<name>G2YKS7_BOTF4</name>
<dbReference type="EMBL" id="FQ790341">
    <property type="protein sequence ID" value="CCD52225.1"/>
    <property type="molecule type" value="Genomic_DNA"/>
</dbReference>
<dbReference type="InParanoid" id="G2YKS7"/>
<accession>G2YKS7</accession>
<dbReference type="HOGENOM" id="CLU_2468802_0_0_1"/>
<evidence type="ECO:0000313" key="2">
    <source>
        <dbReference type="Proteomes" id="UP000008177"/>
    </source>
</evidence>